<sequence length="190" mass="20882">MMRTPSPANNTRPHQRPQTTPSHAFGSEDQAYATHPRSLPTDTPTTTTMTMRDVWAVCTEMCPSSRCRLACVDVSSPRDAALDVGLAEALGGAEDGHGGEEDEPVASVPAESSSPRYLRAVRDRVQEEIDLHGEPSCYRRGDLYERAPHMVFALKTVFTRTTVDGHPEDILYARDVCIWEFGPAQESGHA</sequence>
<evidence type="ECO:0000313" key="2">
    <source>
        <dbReference type="EMBL" id="GAT49184.1"/>
    </source>
</evidence>
<gene>
    <name evidence="2" type="ORF">MCHLO_06523</name>
</gene>
<name>A0ABQ0LDK8_MYCCL</name>
<evidence type="ECO:0000256" key="1">
    <source>
        <dbReference type="SAM" id="MobiDB-lite"/>
    </source>
</evidence>
<organism evidence="2 3">
    <name type="scientific">Mycena chlorophos</name>
    <name type="common">Agaric fungus</name>
    <name type="synonym">Agaricus chlorophos</name>
    <dbReference type="NCBI Taxonomy" id="658473"/>
    <lineage>
        <taxon>Eukaryota</taxon>
        <taxon>Fungi</taxon>
        <taxon>Dikarya</taxon>
        <taxon>Basidiomycota</taxon>
        <taxon>Agaricomycotina</taxon>
        <taxon>Agaricomycetes</taxon>
        <taxon>Agaricomycetidae</taxon>
        <taxon>Agaricales</taxon>
        <taxon>Marasmiineae</taxon>
        <taxon>Mycenaceae</taxon>
        <taxon>Mycena</taxon>
    </lineage>
</organism>
<evidence type="ECO:0000313" key="3">
    <source>
        <dbReference type="Proteomes" id="UP000815677"/>
    </source>
</evidence>
<feature type="compositionally biased region" description="Polar residues" evidence="1">
    <location>
        <begin position="1"/>
        <end position="22"/>
    </location>
</feature>
<dbReference type="EMBL" id="DF845306">
    <property type="protein sequence ID" value="GAT49184.1"/>
    <property type="molecule type" value="Genomic_DNA"/>
</dbReference>
<accession>A0ABQ0LDK8</accession>
<feature type="region of interest" description="Disordered" evidence="1">
    <location>
        <begin position="1"/>
        <end position="47"/>
    </location>
</feature>
<reference evidence="2" key="1">
    <citation type="submission" date="2014-09" db="EMBL/GenBank/DDBJ databases">
        <title>Genome sequence of the luminous mushroom Mycena chlorophos for searching fungal bioluminescence genes.</title>
        <authorList>
            <person name="Tanaka Y."/>
            <person name="Kasuga D."/>
            <person name="Oba Y."/>
            <person name="Hase S."/>
            <person name="Sato K."/>
            <person name="Oba Y."/>
            <person name="Sakakibara Y."/>
        </authorList>
    </citation>
    <scope>NUCLEOTIDE SEQUENCE</scope>
</reference>
<dbReference type="Proteomes" id="UP000815677">
    <property type="component" value="Unassembled WGS sequence"/>
</dbReference>
<keyword evidence="3" id="KW-1185">Reference proteome</keyword>
<protein>
    <submittedName>
        <fullName evidence="2">Uncharacterized protein</fullName>
    </submittedName>
</protein>
<feature type="compositionally biased region" description="Low complexity" evidence="1">
    <location>
        <begin position="105"/>
        <end position="114"/>
    </location>
</feature>
<feature type="region of interest" description="Disordered" evidence="1">
    <location>
        <begin position="91"/>
        <end position="114"/>
    </location>
</feature>
<proteinExistence type="predicted"/>